<dbReference type="InterPro" id="IPR020568">
    <property type="entry name" value="Ribosomal_Su5_D2-typ_SF"/>
</dbReference>
<accession>A0A2S0VTT1</accession>
<dbReference type="GO" id="GO:0004176">
    <property type="term" value="F:ATP-dependent peptidase activity"/>
    <property type="evidence" value="ECO:0007669"/>
    <property type="project" value="UniProtKB-UniRule"/>
</dbReference>
<comment type="similarity">
    <text evidence="1">Belongs to the peptidase S16 family.</text>
</comment>
<dbReference type="AlphaFoldDB" id="A0A2S0VTT1"/>
<dbReference type="Proteomes" id="UP000244441">
    <property type="component" value="Chromosome"/>
</dbReference>
<feature type="active site" evidence="1">
    <location>
        <position position="380"/>
    </location>
</feature>
<dbReference type="SUPFAM" id="SSF54211">
    <property type="entry name" value="Ribosomal protein S5 domain 2-like"/>
    <property type="match status" value="1"/>
</dbReference>
<dbReference type="GO" id="GO:0004252">
    <property type="term" value="F:serine-type endopeptidase activity"/>
    <property type="evidence" value="ECO:0007669"/>
    <property type="project" value="UniProtKB-UniRule"/>
</dbReference>
<dbReference type="EMBL" id="CP026604">
    <property type="protein sequence ID" value="AWB67626.1"/>
    <property type="molecule type" value="Genomic_DNA"/>
</dbReference>
<name>A0A2S0VTT1_9ALTE</name>
<dbReference type="GO" id="GO:0006508">
    <property type="term" value="P:proteolysis"/>
    <property type="evidence" value="ECO:0007669"/>
    <property type="project" value="UniProtKB-KW"/>
</dbReference>
<dbReference type="PROSITE" id="PS51786">
    <property type="entry name" value="LON_PROTEOLYTIC"/>
    <property type="match status" value="1"/>
</dbReference>
<dbReference type="KEGG" id="cate:C2869_14790"/>
<feature type="domain" description="Lon proteolytic" evidence="2">
    <location>
        <begin position="290"/>
        <end position="485"/>
    </location>
</feature>
<dbReference type="Pfam" id="PF05362">
    <property type="entry name" value="Lon_C"/>
    <property type="match status" value="1"/>
</dbReference>
<dbReference type="InterPro" id="IPR014721">
    <property type="entry name" value="Ribsml_uS5_D2-typ_fold_subgr"/>
</dbReference>
<evidence type="ECO:0000313" key="3">
    <source>
        <dbReference type="EMBL" id="AWB67626.1"/>
    </source>
</evidence>
<protein>
    <recommendedName>
        <fullName evidence="1">endopeptidase La</fullName>
        <ecNumber evidence="1">3.4.21.53</ecNumber>
    </recommendedName>
</protein>
<evidence type="ECO:0000259" key="2">
    <source>
        <dbReference type="PROSITE" id="PS51786"/>
    </source>
</evidence>
<dbReference type="RefSeq" id="WP_108603672.1">
    <property type="nucleotide sequence ID" value="NZ_CP026604.1"/>
</dbReference>
<dbReference type="OrthoDB" id="9758568at2"/>
<proteinExistence type="inferred from homology"/>
<evidence type="ECO:0000313" key="4">
    <source>
        <dbReference type="Proteomes" id="UP000244441"/>
    </source>
</evidence>
<feature type="active site" evidence="1">
    <location>
        <position position="423"/>
    </location>
</feature>
<dbReference type="Gene3D" id="3.30.230.10">
    <property type="match status" value="1"/>
</dbReference>
<comment type="catalytic activity">
    <reaction evidence="1">
        <text>Hydrolysis of proteins in presence of ATP.</text>
        <dbReference type="EC" id="3.4.21.53"/>
    </reaction>
</comment>
<reference evidence="3 4" key="1">
    <citation type="submission" date="2018-01" db="EMBL/GenBank/DDBJ databases">
        <title>Genome sequence of a Cantenovulum-like bacteria.</title>
        <authorList>
            <person name="Tan W.R."/>
            <person name="Lau N.-S."/>
            <person name="Go F."/>
            <person name="Amirul A.-A.A."/>
        </authorList>
    </citation>
    <scope>NUCLEOTIDE SEQUENCE [LARGE SCALE GENOMIC DNA]</scope>
    <source>
        <strain evidence="3 4">CCB-QB4</strain>
    </source>
</reference>
<dbReference type="PANTHER" id="PTHR10046">
    <property type="entry name" value="ATP DEPENDENT LON PROTEASE FAMILY MEMBER"/>
    <property type="match status" value="1"/>
</dbReference>
<sequence length="529" mass="59001">MAEQQLTSCFSILDKAHNWNIQDHGINAQYDLLFPKFTTFLNYSKTSHEKAFLISADLSPTLFDNTWCDISSQSVNQLFGKFTKTADGLKFTPANFNQHKRLCISSAKLLSDSKLADCLFTSLFNGIFNSSNLIDDHASAELVVAEHLQAPFATQLTIYGSNHELNELLHFYPLLNQIVDHKIHETDLAVETSEQVLGQLLSHIRLHYCPAITVKQLPYVCWALSRQVEDQNWLSLDHHYLKALFNHLNAEFELSDVEEAVKHITGFYSHAKQFNYDQLLRGAIKVDTSGQVVGQINGLTVVETDTAEFGEPSRITANVYLGDGDIGDIERKSDLGGNIHAKAMMILSSYVSRTFAQNAPMPVSANIVFEQSYHEVDGDSASLAELYALLSALAKVKVNQNVAVTGAMDQLGNVLVVGGLDLKIESFYDIAKALSPNETHTVLIPKGNLAHINLSQRVVDAIKQGTFKIVAISHVKQASDYLLNLPAEADEQDNLFDKVRDSLDRFESDVETHPPLRQKIWQLLKLSRN</sequence>
<dbReference type="GO" id="GO:0005524">
    <property type="term" value="F:ATP binding"/>
    <property type="evidence" value="ECO:0007669"/>
    <property type="project" value="InterPro"/>
</dbReference>
<dbReference type="InterPro" id="IPR027065">
    <property type="entry name" value="Lon_Prtase"/>
</dbReference>
<dbReference type="InterPro" id="IPR008269">
    <property type="entry name" value="Lon_proteolytic"/>
</dbReference>
<evidence type="ECO:0000256" key="1">
    <source>
        <dbReference type="PROSITE-ProRule" id="PRU01122"/>
    </source>
</evidence>
<dbReference type="PRINTS" id="PR00830">
    <property type="entry name" value="ENDOLAPTASE"/>
</dbReference>
<gene>
    <name evidence="3" type="ORF">C2869_14790</name>
</gene>
<dbReference type="GO" id="GO:0030163">
    <property type="term" value="P:protein catabolic process"/>
    <property type="evidence" value="ECO:0007669"/>
    <property type="project" value="InterPro"/>
</dbReference>
<keyword evidence="1" id="KW-0645">Protease</keyword>
<organism evidence="3 4">
    <name type="scientific">Saccharobesus litoralis</name>
    <dbReference type="NCBI Taxonomy" id="2172099"/>
    <lineage>
        <taxon>Bacteria</taxon>
        <taxon>Pseudomonadati</taxon>
        <taxon>Pseudomonadota</taxon>
        <taxon>Gammaproteobacteria</taxon>
        <taxon>Alteromonadales</taxon>
        <taxon>Alteromonadaceae</taxon>
        <taxon>Saccharobesus</taxon>
    </lineage>
</organism>
<keyword evidence="1" id="KW-0720">Serine protease</keyword>
<dbReference type="EC" id="3.4.21.53" evidence="1"/>
<keyword evidence="4" id="KW-1185">Reference proteome</keyword>
<keyword evidence="1" id="KW-0378">Hydrolase</keyword>